<dbReference type="AlphaFoldDB" id="A0A7D9EWN5"/>
<proteinExistence type="predicted"/>
<name>A0A7D9EWN5_PARCT</name>
<evidence type="ECO:0000313" key="2">
    <source>
        <dbReference type="EMBL" id="CAB4020118.1"/>
    </source>
</evidence>
<feature type="compositionally biased region" description="Polar residues" evidence="1">
    <location>
        <begin position="160"/>
        <end position="187"/>
    </location>
</feature>
<feature type="compositionally biased region" description="Basic and acidic residues" evidence="1">
    <location>
        <begin position="145"/>
        <end position="159"/>
    </location>
</feature>
<feature type="region of interest" description="Disordered" evidence="1">
    <location>
        <begin position="137"/>
        <end position="198"/>
    </location>
</feature>
<dbReference type="EMBL" id="CACRXK020010791">
    <property type="protein sequence ID" value="CAB4020118.1"/>
    <property type="molecule type" value="Genomic_DNA"/>
</dbReference>
<feature type="region of interest" description="Disordered" evidence="1">
    <location>
        <begin position="60"/>
        <end position="103"/>
    </location>
</feature>
<evidence type="ECO:0000313" key="3">
    <source>
        <dbReference type="Proteomes" id="UP001152795"/>
    </source>
</evidence>
<comment type="caution">
    <text evidence="2">The sequence shown here is derived from an EMBL/GenBank/DDBJ whole genome shotgun (WGS) entry which is preliminary data.</text>
</comment>
<gene>
    <name evidence="2" type="ORF">PACLA_8A005762</name>
</gene>
<dbReference type="Proteomes" id="UP001152795">
    <property type="component" value="Unassembled WGS sequence"/>
</dbReference>
<keyword evidence="3" id="KW-1185">Reference proteome</keyword>
<feature type="compositionally biased region" description="Polar residues" evidence="1">
    <location>
        <begin position="81"/>
        <end position="101"/>
    </location>
</feature>
<organism evidence="2 3">
    <name type="scientific">Paramuricea clavata</name>
    <name type="common">Red gorgonian</name>
    <name type="synonym">Violescent sea-whip</name>
    <dbReference type="NCBI Taxonomy" id="317549"/>
    <lineage>
        <taxon>Eukaryota</taxon>
        <taxon>Metazoa</taxon>
        <taxon>Cnidaria</taxon>
        <taxon>Anthozoa</taxon>
        <taxon>Octocorallia</taxon>
        <taxon>Malacalcyonacea</taxon>
        <taxon>Plexauridae</taxon>
        <taxon>Paramuricea</taxon>
    </lineage>
</organism>
<feature type="compositionally biased region" description="Polar residues" evidence="1">
    <location>
        <begin position="60"/>
        <end position="71"/>
    </location>
</feature>
<reference evidence="2" key="1">
    <citation type="submission" date="2020-04" db="EMBL/GenBank/DDBJ databases">
        <authorList>
            <person name="Alioto T."/>
            <person name="Alioto T."/>
            <person name="Gomez Garrido J."/>
        </authorList>
    </citation>
    <scope>NUCLEOTIDE SEQUENCE</scope>
    <source>
        <strain evidence="2">A484AB</strain>
    </source>
</reference>
<protein>
    <submittedName>
        <fullName evidence="2">Uncharacterized protein</fullName>
    </submittedName>
</protein>
<accession>A0A7D9EWN5</accession>
<evidence type="ECO:0000256" key="1">
    <source>
        <dbReference type="SAM" id="MobiDB-lite"/>
    </source>
</evidence>
<sequence length="487" mass="53616">MGIFDRIRKIFSRSDSSSTSRNRYPHEHGARLHGYNNEVATEFNHVVQRSYQVEHNRHFNISASSQRSSNVIDRPSATAPHRSNTTSVAARESNTSHTQPDINLERANSCKGFALPLSGNAIHSAEYVKLTNTAQNVSQPPRLTGSHEVHVKDDSKISNENDYGQKYQRPSESKAISATYSTTSVSKSKAPDLNILQRTTKPECRKQTANQNTLSNMAMGNVDKYVNPSEFGRTTRLKMPSTSISTTRSGNREYRSTVEVDRSSMSKYLMPTTSAAQTASIKSYNTPAISQQGATFNKNNTTQTSSNTKTSVFVCRLPDHNRGIGAFGNTQQSTSLSKTGTSSITTTSALVPSLTLHKVESPKLSDHGRGFREVFGNSQQGVKLNKTNTAQTSSHSKASVHVPLVTSYKCGSTTIPDHMSAPMNYRPSIPQYTRTYIVEDKFVEKPGASLPDPPGVLISRFPRFGFYPVKGEFIVSILLHWPVGQVS</sequence>